<sequence>MGVVLIVLNLVFVCLLNIPFGYWRENVKKLSVQWFMAVHFPVPFVALLRNHLELSGALTLLVFVAAYFMGQYLGSRLSREFRHYGKVSSSLAHDLIRRSWIIIIGR</sequence>
<name>A0A7C7D4H5_9FIRM</name>
<dbReference type="Proteomes" id="UP000553059">
    <property type="component" value="Unassembled WGS sequence"/>
</dbReference>
<keyword evidence="1" id="KW-0812">Transmembrane</keyword>
<evidence type="ECO:0000313" key="2">
    <source>
        <dbReference type="EMBL" id="HHY26013.1"/>
    </source>
</evidence>
<evidence type="ECO:0000256" key="1">
    <source>
        <dbReference type="SAM" id="Phobius"/>
    </source>
</evidence>
<feature type="transmembrane region" description="Helical" evidence="1">
    <location>
        <begin position="54"/>
        <end position="74"/>
    </location>
</feature>
<evidence type="ECO:0000313" key="3">
    <source>
        <dbReference type="Proteomes" id="UP000553059"/>
    </source>
</evidence>
<comment type="caution">
    <text evidence="2">The sequence shown here is derived from an EMBL/GenBank/DDBJ whole genome shotgun (WGS) entry which is preliminary data.</text>
</comment>
<reference evidence="2 3" key="1">
    <citation type="journal article" date="2020" name="Biotechnol. Biofuels">
        <title>New insights from the biogas microbiome by comprehensive genome-resolved metagenomics of nearly 1600 species originating from multiple anaerobic digesters.</title>
        <authorList>
            <person name="Campanaro S."/>
            <person name="Treu L."/>
            <person name="Rodriguez-R L.M."/>
            <person name="Kovalovszki A."/>
            <person name="Ziels R.M."/>
            <person name="Maus I."/>
            <person name="Zhu X."/>
            <person name="Kougias P.G."/>
            <person name="Basile A."/>
            <person name="Luo G."/>
            <person name="Schluter A."/>
            <person name="Konstantinidis K.T."/>
            <person name="Angelidaki I."/>
        </authorList>
    </citation>
    <scope>NUCLEOTIDE SEQUENCE [LARGE SCALE GENOMIC DNA]</scope>
    <source>
        <strain evidence="2">AS05jafATM_4</strain>
    </source>
</reference>
<feature type="transmembrane region" description="Helical" evidence="1">
    <location>
        <begin position="30"/>
        <end position="48"/>
    </location>
</feature>
<dbReference type="EMBL" id="DUTF01000101">
    <property type="protein sequence ID" value="HHY26013.1"/>
    <property type="molecule type" value="Genomic_DNA"/>
</dbReference>
<accession>A0A7C7D4H5</accession>
<feature type="transmembrane region" description="Helical" evidence="1">
    <location>
        <begin position="6"/>
        <end position="23"/>
    </location>
</feature>
<keyword evidence="1" id="KW-0472">Membrane</keyword>
<proteinExistence type="predicted"/>
<keyword evidence="1" id="KW-1133">Transmembrane helix</keyword>
<protein>
    <submittedName>
        <fullName evidence="2">Uncharacterized protein</fullName>
    </submittedName>
</protein>
<gene>
    <name evidence="2" type="ORF">GX523_04530</name>
</gene>
<dbReference type="AlphaFoldDB" id="A0A7C7D4H5"/>
<organism evidence="2 3">
    <name type="scientific">Desulfitobacterium dehalogenans</name>
    <dbReference type="NCBI Taxonomy" id="36854"/>
    <lineage>
        <taxon>Bacteria</taxon>
        <taxon>Bacillati</taxon>
        <taxon>Bacillota</taxon>
        <taxon>Clostridia</taxon>
        <taxon>Eubacteriales</taxon>
        <taxon>Desulfitobacteriaceae</taxon>
        <taxon>Desulfitobacterium</taxon>
    </lineage>
</organism>
<dbReference type="PANTHER" id="PTHR31033:SF18">
    <property type="entry name" value="OS06G0115800 PROTEIN"/>
    <property type="match status" value="1"/>
</dbReference>
<dbReference type="PANTHER" id="PTHR31033">
    <property type="entry name" value="PROTEIN, PUTATIVE-RELATED"/>
    <property type="match status" value="1"/>
</dbReference>